<dbReference type="PANTHER" id="PTHR34610">
    <property type="entry name" value="SSL7007 PROTEIN"/>
    <property type="match status" value="1"/>
</dbReference>
<dbReference type="PANTHER" id="PTHR34610:SF4">
    <property type="entry name" value="SLL8027 PROTEIN"/>
    <property type="match status" value="1"/>
</dbReference>
<protein>
    <submittedName>
        <fullName evidence="2">Toxin-antitoxin system toxin component, PIN family</fullName>
    </submittedName>
</protein>
<dbReference type="Pfam" id="PF13470">
    <property type="entry name" value="PIN_3"/>
    <property type="match status" value="1"/>
</dbReference>
<dbReference type="SUPFAM" id="SSF88723">
    <property type="entry name" value="PIN domain-like"/>
    <property type="match status" value="1"/>
</dbReference>
<comment type="caution">
    <text evidence="2">The sequence shown here is derived from an EMBL/GenBank/DDBJ whole genome shotgun (WGS) entry which is preliminary data.</text>
</comment>
<evidence type="ECO:0000313" key="3">
    <source>
        <dbReference type="Proteomes" id="UP001304461"/>
    </source>
</evidence>
<keyword evidence="3" id="KW-1185">Reference proteome</keyword>
<accession>A0ABU5RVJ9</accession>
<dbReference type="EMBL" id="JAYGHX010000006">
    <property type="protein sequence ID" value="MEA5391794.1"/>
    <property type="molecule type" value="Genomic_DNA"/>
</dbReference>
<dbReference type="InterPro" id="IPR029060">
    <property type="entry name" value="PIN-like_dom_sf"/>
</dbReference>
<dbReference type="InterPro" id="IPR002850">
    <property type="entry name" value="PIN_toxin-like"/>
</dbReference>
<feature type="domain" description="PIN" evidence="1">
    <location>
        <begin position="2"/>
        <end position="112"/>
    </location>
</feature>
<dbReference type="RefSeq" id="WP_323305781.1">
    <property type="nucleotide sequence ID" value="NZ_JAYGHX010000006.1"/>
</dbReference>
<organism evidence="2 3">
    <name type="scientific">Cyanobium gracile UHCC 0139</name>
    <dbReference type="NCBI Taxonomy" id="3110308"/>
    <lineage>
        <taxon>Bacteria</taxon>
        <taxon>Bacillati</taxon>
        <taxon>Cyanobacteriota</taxon>
        <taxon>Cyanophyceae</taxon>
        <taxon>Synechococcales</taxon>
        <taxon>Prochlorococcaceae</taxon>
        <taxon>Cyanobium</taxon>
    </lineage>
</organism>
<dbReference type="InterPro" id="IPR002716">
    <property type="entry name" value="PIN_dom"/>
</dbReference>
<name>A0ABU5RVJ9_9CYAN</name>
<dbReference type="NCBIfam" id="TIGR00305">
    <property type="entry name" value="putative toxin-antitoxin system toxin component, PIN family"/>
    <property type="match status" value="1"/>
</dbReference>
<evidence type="ECO:0000313" key="2">
    <source>
        <dbReference type="EMBL" id="MEA5391794.1"/>
    </source>
</evidence>
<proteinExistence type="predicted"/>
<gene>
    <name evidence="2" type="ORF">VB738_11055</name>
</gene>
<dbReference type="Proteomes" id="UP001304461">
    <property type="component" value="Unassembled WGS sequence"/>
</dbReference>
<reference evidence="2 3" key="1">
    <citation type="submission" date="2023-12" db="EMBL/GenBank/DDBJ databases">
        <title>Baltic Sea Cyanobacteria.</title>
        <authorList>
            <person name="Delbaje E."/>
            <person name="Fewer D.P."/>
            <person name="Shishido T.K."/>
        </authorList>
    </citation>
    <scope>NUCLEOTIDE SEQUENCE [LARGE SCALE GENOMIC DNA]</scope>
    <source>
        <strain evidence="2 3">UHCC 0139</strain>
    </source>
</reference>
<sequence>MRLVLDTNTALSALIWQGVPGQLMDAAVVGRVQLISTVPLLAELEGVLQRPKFREPIFRLGVRIADLFDGYAALVQRVEPADLGGPVSRDPDDDQVLAAAVGGLADLIVSGDDDLLALGKFQGIAIVLAREAMRRLQEPEGQRDKP</sequence>
<evidence type="ECO:0000259" key="1">
    <source>
        <dbReference type="Pfam" id="PF13470"/>
    </source>
</evidence>